<gene>
    <name evidence="4" type="ORF">GFU50_16825</name>
</gene>
<dbReference type="PANTHER" id="PTHR13774">
    <property type="entry name" value="PHENAZINE BIOSYNTHESIS PROTEIN"/>
    <property type="match status" value="1"/>
</dbReference>
<dbReference type="GO" id="GO:0016853">
    <property type="term" value="F:isomerase activity"/>
    <property type="evidence" value="ECO:0007669"/>
    <property type="project" value="UniProtKB-KW"/>
</dbReference>
<accession>A0ABD6Z618</accession>
<dbReference type="SUPFAM" id="SSF54506">
    <property type="entry name" value="Diaminopimelate epimerase-like"/>
    <property type="match status" value="1"/>
</dbReference>
<dbReference type="PIRSF" id="PIRSF016184">
    <property type="entry name" value="PhzC_PhzF"/>
    <property type="match status" value="1"/>
</dbReference>
<dbReference type="Gene3D" id="3.10.310.10">
    <property type="entry name" value="Diaminopimelate Epimerase, Chain A, domain 1"/>
    <property type="match status" value="2"/>
</dbReference>
<name>A0ABD6Z618_ENTCA</name>
<dbReference type="EMBL" id="CP046123">
    <property type="protein sequence ID" value="QGN31071.1"/>
    <property type="molecule type" value="Genomic_DNA"/>
</dbReference>
<dbReference type="InterPro" id="IPR003719">
    <property type="entry name" value="Phenazine_PhzF-like"/>
</dbReference>
<dbReference type="Proteomes" id="UP000422837">
    <property type="component" value="Chromosome"/>
</dbReference>
<proteinExistence type="inferred from homology"/>
<evidence type="ECO:0000256" key="1">
    <source>
        <dbReference type="ARBA" id="ARBA00008270"/>
    </source>
</evidence>
<sequence length="262" mass="29190">MTVLKVYQVDAFTTEKFRGNPAGVVLNGDNLTDQEMQAIARELNNSETAFLLSPDSPDHDVRTRYFTPKTEVPICGHATIASQYVRAIENNLESCRVMNKINIGTLPIEINKLENDYTITMAQGDIEFSQYISGSNLEFLMNALRITENDLDERCPVQIVSTGRSKVLIGIKSRHVLDRIVPNLEALKELSKAIDCTGYFLFTLHPETETILSHGRMFAPISGIDEDPVTGNAVAPLGAYLIKHKLVKHDNSMFSFKVVMLG</sequence>
<evidence type="ECO:0000313" key="5">
    <source>
        <dbReference type="Proteomes" id="UP000422837"/>
    </source>
</evidence>
<dbReference type="NCBIfam" id="TIGR00654">
    <property type="entry name" value="PhzF_family"/>
    <property type="match status" value="1"/>
</dbReference>
<evidence type="ECO:0000313" key="4">
    <source>
        <dbReference type="EMBL" id="QGN31071.1"/>
    </source>
</evidence>
<keyword evidence="2 4" id="KW-0413">Isomerase</keyword>
<reference evidence="4 5" key="1">
    <citation type="submission" date="2019-11" db="EMBL/GenBank/DDBJ databases">
        <title>Detection and genome characteristic of a blood enterococcus casselifavus isolate from Zhengzhou,china.</title>
        <authorList>
            <person name="Wen P."/>
        </authorList>
    </citation>
    <scope>NUCLEOTIDE SEQUENCE [LARGE SCALE GENOMIC DNA]</scope>
    <source>
        <strain evidence="4 5">EC291</strain>
    </source>
</reference>
<comment type="similarity">
    <text evidence="1">Belongs to the PhzF family.</text>
</comment>
<dbReference type="PANTHER" id="PTHR13774:SF39">
    <property type="entry name" value="BIOSYNTHESIS PROTEIN, PUTATIVE-RELATED"/>
    <property type="match status" value="1"/>
</dbReference>
<organism evidence="4 5">
    <name type="scientific">Enterococcus casseliflavus</name>
    <name type="common">Enterococcus flavescens</name>
    <dbReference type="NCBI Taxonomy" id="37734"/>
    <lineage>
        <taxon>Bacteria</taxon>
        <taxon>Bacillati</taxon>
        <taxon>Bacillota</taxon>
        <taxon>Bacilli</taxon>
        <taxon>Lactobacillales</taxon>
        <taxon>Enterococcaceae</taxon>
        <taxon>Enterococcus</taxon>
    </lineage>
</organism>
<protein>
    <submittedName>
        <fullName evidence="4">PhzF family phenazine biosynthesis isomerase</fullName>
    </submittedName>
</protein>
<feature type="active site" evidence="3">
    <location>
        <position position="47"/>
    </location>
</feature>
<dbReference type="AlphaFoldDB" id="A0ABD6Z618"/>
<evidence type="ECO:0000256" key="3">
    <source>
        <dbReference type="PIRSR" id="PIRSR016184-1"/>
    </source>
</evidence>
<dbReference type="RefSeq" id="WP_154694632.1">
    <property type="nucleotide sequence ID" value="NZ_CP046123.1"/>
</dbReference>
<evidence type="ECO:0000256" key="2">
    <source>
        <dbReference type="ARBA" id="ARBA00023235"/>
    </source>
</evidence>
<dbReference type="Pfam" id="PF02567">
    <property type="entry name" value="PhzC-PhzF"/>
    <property type="match status" value="1"/>
</dbReference>